<keyword evidence="3 5" id="KW-0472">Membrane</keyword>
<keyword evidence="2" id="KW-0677">Repeat</keyword>
<feature type="transmembrane region" description="Helical" evidence="5">
    <location>
        <begin position="273"/>
        <end position="298"/>
    </location>
</feature>
<reference evidence="6" key="1">
    <citation type="submission" date="2020-06" db="EMBL/GenBank/DDBJ databases">
        <authorList>
            <consortium name="Plant Systems Biology data submission"/>
        </authorList>
    </citation>
    <scope>NUCLEOTIDE SEQUENCE</scope>
    <source>
        <strain evidence="6">D6</strain>
    </source>
</reference>
<evidence type="ECO:0000256" key="1">
    <source>
        <dbReference type="ARBA" id="ARBA00022614"/>
    </source>
</evidence>
<dbReference type="AlphaFoldDB" id="A0A9N8DRH6"/>
<evidence type="ECO:0000256" key="2">
    <source>
        <dbReference type="ARBA" id="ARBA00022737"/>
    </source>
</evidence>
<feature type="region of interest" description="Disordered" evidence="4">
    <location>
        <begin position="1"/>
        <end position="20"/>
    </location>
</feature>
<gene>
    <name evidence="6" type="ORF">SEMRO_202_G085390.1</name>
</gene>
<dbReference type="InterPro" id="IPR001611">
    <property type="entry name" value="Leu-rich_rpt"/>
</dbReference>
<evidence type="ECO:0000256" key="4">
    <source>
        <dbReference type="SAM" id="MobiDB-lite"/>
    </source>
</evidence>
<dbReference type="FunFam" id="3.80.10.10:FF:000041">
    <property type="entry name" value="LRR receptor-like serine/threonine-protein kinase ERECTA"/>
    <property type="match status" value="1"/>
</dbReference>
<dbReference type="OrthoDB" id="69127at2759"/>
<dbReference type="EMBL" id="CAICTM010000201">
    <property type="protein sequence ID" value="CAB9504604.1"/>
    <property type="molecule type" value="Genomic_DNA"/>
</dbReference>
<dbReference type="PANTHER" id="PTHR48004">
    <property type="entry name" value="OS01G0149700 PROTEIN"/>
    <property type="match status" value="1"/>
</dbReference>
<keyword evidence="5" id="KW-1133">Transmembrane helix</keyword>
<organism evidence="6 7">
    <name type="scientific">Seminavis robusta</name>
    <dbReference type="NCBI Taxonomy" id="568900"/>
    <lineage>
        <taxon>Eukaryota</taxon>
        <taxon>Sar</taxon>
        <taxon>Stramenopiles</taxon>
        <taxon>Ochrophyta</taxon>
        <taxon>Bacillariophyta</taxon>
        <taxon>Bacillariophyceae</taxon>
        <taxon>Bacillariophycidae</taxon>
        <taxon>Naviculales</taxon>
        <taxon>Naviculaceae</taxon>
        <taxon>Seminavis</taxon>
    </lineage>
</organism>
<keyword evidence="6" id="KW-0675">Receptor</keyword>
<keyword evidence="7" id="KW-1185">Reference proteome</keyword>
<evidence type="ECO:0000313" key="6">
    <source>
        <dbReference type="EMBL" id="CAB9504604.1"/>
    </source>
</evidence>
<dbReference type="SUPFAM" id="SSF52047">
    <property type="entry name" value="RNI-like"/>
    <property type="match status" value="1"/>
</dbReference>
<evidence type="ECO:0000256" key="3">
    <source>
        <dbReference type="ARBA" id="ARBA00023136"/>
    </source>
</evidence>
<comment type="caution">
    <text evidence="6">The sequence shown here is derived from an EMBL/GenBank/DDBJ whole genome shotgun (WGS) entry which is preliminary data.</text>
</comment>
<keyword evidence="5" id="KW-0812">Transmembrane</keyword>
<dbReference type="InterPro" id="IPR032675">
    <property type="entry name" value="LRR_dom_sf"/>
</dbReference>
<dbReference type="Proteomes" id="UP001153069">
    <property type="component" value="Unassembled WGS sequence"/>
</dbReference>
<keyword evidence="6" id="KW-0418">Kinase</keyword>
<dbReference type="GO" id="GO:0016301">
    <property type="term" value="F:kinase activity"/>
    <property type="evidence" value="ECO:0007669"/>
    <property type="project" value="UniProtKB-KW"/>
</dbReference>
<feature type="compositionally biased region" description="Low complexity" evidence="4">
    <location>
        <begin position="1"/>
        <end position="10"/>
    </location>
</feature>
<keyword evidence="6" id="KW-0808">Transferase</keyword>
<keyword evidence="1" id="KW-0433">Leucine-rich repeat</keyword>
<sequence>MNTQPTQQTDGTDDEEAALKDIRESALADVGFDDSRASIEAKQAGADMDTTEALLNEVGVSNIQSKLGCEDDSANLVSEIEKMATGSSKYEAGSIGQAKNVLETSEAAPNKNPNSVAVANTALASGKASAIDNLGREPMNGNVEPLEVGESFLAKRGLSSNTPADDFSSEIMPLPSGESLQHVMLQSTLTDPGAHAMPGMYHPRDNHVQRDNQTDTAEASLVPTRTDHNHHGGTEGPLIVANMVMDTSAGELHRAEEVTQEELQRKKRQSSMALSIAGFLAAGFLAIAVLVLVLLLALRQDSDDGAFAGDMAHQIPQNETLPPRPMTAEERMLSLLPDFTISKLNDIDSPQNRSFEWIIQDPLFDNYTDHRILQRYGFATFYYATGGGTKSYWYSDDHWLSYDHHECDWYVKNINHYHDYVISENWSKPVGPCDYNVNEPFVSATPQQMEEGGIYQHLWLYNHELGGYIPEELSLVSTLKSILLLKNQIKGSIPSHLGMLSDLEALFLYSNDLSGTLPTELGMLPNITYIWSMANPGLTGSLPSEIAQLTTLKQFLTDSCNLTGQIPSELGLMSNLEFFWAWSNPLTGTLPTELGLMTSMRRFGLWNCTLSGSIPAEMGMMESMDELAFDDNPKMVGTVPSELGMLSKLTTLHFGGTSLTGTVPTEITQLPLGSLFLHNSGLSGSLPSELGLLSGLWRLWLFNSSFTGTLATEFGSWQSLEYMRLQNNQFSGPIPSEIGRFENLTELLLHGNFFTGTVPKELGLLQKLTDLSVSNNSLTGSIDPALCELGSWLTEGATGIQVDCDLVDCSCDVCVCD</sequence>
<name>A0A9N8DRH6_9STRA</name>
<dbReference type="Gene3D" id="3.80.10.10">
    <property type="entry name" value="Ribonuclease Inhibitor"/>
    <property type="match status" value="3"/>
</dbReference>
<dbReference type="Pfam" id="PF00560">
    <property type="entry name" value="LRR_1"/>
    <property type="match status" value="2"/>
</dbReference>
<accession>A0A9N8DRH6</accession>
<dbReference type="InterPro" id="IPR052941">
    <property type="entry name" value="StomDev_PlantInt_Reg"/>
</dbReference>
<evidence type="ECO:0000313" key="7">
    <source>
        <dbReference type="Proteomes" id="UP001153069"/>
    </source>
</evidence>
<protein>
    <submittedName>
        <fullName evidence="6">LRR receptor-like serine threonine-protein kinase</fullName>
    </submittedName>
</protein>
<dbReference type="PANTHER" id="PTHR48004:SF42">
    <property type="entry name" value="PROTEIN TOO MANY MOUTHS-RELATED"/>
    <property type="match status" value="1"/>
</dbReference>
<evidence type="ECO:0000256" key="5">
    <source>
        <dbReference type="SAM" id="Phobius"/>
    </source>
</evidence>
<proteinExistence type="predicted"/>
<dbReference type="FunFam" id="3.80.10.10:FF:000095">
    <property type="entry name" value="LRR receptor-like serine/threonine-protein kinase GSO1"/>
    <property type="match status" value="1"/>
</dbReference>